<dbReference type="OrthoDB" id="9809438at2"/>
<dbReference type="RefSeq" id="WP_059752395.1">
    <property type="nucleotide sequence ID" value="NZ_LDUG01000016.1"/>
</dbReference>
<dbReference type="GO" id="GO:0016114">
    <property type="term" value="P:terpenoid biosynthetic process"/>
    <property type="evidence" value="ECO:0007669"/>
    <property type="project" value="UniProtKB-UniRule"/>
</dbReference>
<evidence type="ECO:0000256" key="8">
    <source>
        <dbReference type="ARBA" id="ARBA00023229"/>
    </source>
</evidence>
<evidence type="ECO:0000313" key="14">
    <source>
        <dbReference type="Proteomes" id="UP000064243"/>
    </source>
</evidence>
<evidence type="ECO:0000256" key="10">
    <source>
        <dbReference type="HAMAP-Rule" id="MF_00061"/>
    </source>
</evidence>
<feature type="active site" evidence="10">
    <location>
        <position position="135"/>
    </location>
</feature>
<proteinExistence type="inferred from homology"/>
<dbReference type="NCBIfam" id="TIGR00154">
    <property type="entry name" value="ispE"/>
    <property type="match status" value="1"/>
</dbReference>
<dbReference type="EMBL" id="LDUG01000016">
    <property type="protein sequence ID" value="KVW97380.1"/>
    <property type="molecule type" value="Genomic_DNA"/>
</dbReference>
<evidence type="ECO:0000259" key="12">
    <source>
        <dbReference type="Pfam" id="PF08544"/>
    </source>
</evidence>
<dbReference type="SUPFAM" id="SSF55060">
    <property type="entry name" value="GHMP Kinase, C-terminal domain"/>
    <property type="match status" value="1"/>
</dbReference>
<dbReference type="InterPro" id="IPR020568">
    <property type="entry name" value="Ribosomal_Su5_D2-typ_SF"/>
</dbReference>
<dbReference type="Pfam" id="PF00288">
    <property type="entry name" value="GHMP_kinases_N"/>
    <property type="match status" value="1"/>
</dbReference>
<keyword evidence="6 10" id="KW-0418">Kinase</keyword>
<dbReference type="PIRSF" id="PIRSF010376">
    <property type="entry name" value="IspE"/>
    <property type="match status" value="1"/>
</dbReference>
<evidence type="ECO:0000256" key="5">
    <source>
        <dbReference type="ARBA" id="ARBA00022741"/>
    </source>
</evidence>
<feature type="domain" description="GHMP kinase C-terminal" evidence="12">
    <location>
        <begin position="242"/>
        <end position="276"/>
    </location>
</feature>
<keyword evidence="7 10" id="KW-0067">ATP-binding</keyword>
<feature type="active site" evidence="10">
    <location>
        <position position="10"/>
    </location>
</feature>
<keyword evidence="5 10" id="KW-0547">Nucleotide-binding</keyword>
<comment type="similarity">
    <text evidence="1 10">Belongs to the GHMP kinase family. IspE subfamily.</text>
</comment>
<accession>A0A106BRM8</accession>
<reference evidence="13 14" key="1">
    <citation type="journal article" date="2015" name="Appl. Environ. Microbiol.">
        <title>Aerobic and Anaerobic Thiosulfate Oxidation by a Cold-Adapted, Subglacial Chemoautotroph.</title>
        <authorList>
            <person name="Harrold Z.R."/>
            <person name="Skidmore M.L."/>
            <person name="Hamilton T.L."/>
            <person name="Desch L."/>
            <person name="Amada K."/>
            <person name="van Gelder W."/>
            <person name="Glover K."/>
            <person name="Roden E.E."/>
            <person name="Boyd E.S."/>
        </authorList>
    </citation>
    <scope>NUCLEOTIDE SEQUENCE [LARGE SCALE GENOMIC DNA]</scope>
    <source>
        <strain evidence="13 14">RG</strain>
    </source>
</reference>
<dbReference type="InterPro" id="IPR014721">
    <property type="entry name" value="Ribsml_uS5_D2-typ_fold_subgr"/>
</dbReference>
<evidence type="ECO:0000259" key="11">
    <source>
        <dbReference type="Pfam" id="PF00288"/>
    </source>
</evidence>
<dbReference type="GO" id="GO:0019288">
    <property type="term" value="P:isopentenyl diphosphate biosynthetic process, methylerythritol 4-phosphate pathway"/>
    <property type="evidence" value="ECO:0007669"/>
    <property type="project" value="UniProtKB-UniRule"/>
</dbReference>
<dbReference type="Proteomes" id="UP000064243">
    <property type="component" value="Unassembled WGS sequence"/>
</dbReference>
<keyword evidence="8 10" id="KW-0414">Isoprene biosynthesis</keyword>
<dbReference type="InterPro" id="IPR013750">
    <property type="entry name" value="GHMP_kinase_C_dom"/>
</dbReference>
<name>A0A106BRM8_THIDE</name>
<dbReference type="GO" id="GO:0005524">
    <property type="term" value="F:ATP binding"/>
    <property type="evidence" value="ECO:0007669"/>
    <property type="project" value="UniProtKB-UniRule"/>
</dbReference>
<comment type="caution">
    <text evidence="13">The sequence shown here is derived from an EMBL/GenBank/DDBJ whole genome shotgun (WGS) entry which is preliminary data.</text>
</comment>
<dbReference type="HAMAP" id="MF_00061">
    <property type="entry name" value="IspE"/>
    <property type="match status" value="1"/>
</dbReference>
<dbReference type="EC" id="2.7.1.148" evidence="2 10"/>
<sequence length="295" mass="31820">MSHAYPAPAKLNLFLHVVGRRADGYHLLQSVFRLIDRADTVHLALRDDGRVVREGDLPGVPEDHDLTVRAARLLQAHAPRGAGVSIRLDKVLPMGGGLGGGSSDAATVLLALNRLWQVNLPRAALQQLALQLGADVPVFVFGQTAFAEGVGEILRPVSAPPAWYVVLTPPVQVPTAVIFAAPELTRNSPPLKIARFSAGMGRNDLQPVVISRYPEVARHLEWLAHTIQHAQQRVADRSPLGQFGEARMTGSGACVFASFATENDAREVLSRLPETMQGFVAQGLDRHPLVDCCAE</sequence>
<dbReference type="PANTHER" id="PTHR43527:SF2">
    <property type="entry name" value="4-DIPHOSPHOCYTIDYL-2-C-METHYL-D-ERYTHRITOL KINASE, CHLOROPLASTIC"/>
    <property type="match status" value="1"/>
</dbReference>
<dbReference type="UniPathway" id="UPA00056">
    <property type="reaction ID" value="UER00094"/>
</dbReference>
<comment type="pathway">
    <text evidence="10">Isoprenoid biosynthesis; isopentenyl diphosphate biosynthesis via DXP pathway; isopentenyl diphosphate from 1-deoxy-D-xylulose 5-phosphate: step 3/6.</text>
</comment>
<dbReference type="InterPro" id="IPR036554">
    <property type="entry name" value="GHMP_kinase_C_sf"/>
</dbReference>
<keyword evidence="14" id="KW-1185">Reference proteome</keyword>
<comment type="function">
    <text evidence="10">Catalyzes the phosphorylation of the position 2 hydroxy group of 4-diphosphocytidyl-2C-methyl-D-erythritol.</text>
</comment>
<protein>
    <recommendedName>
        <fullName evidence="3 10">4-diphosphocytidyl-2-C-methyl-D-erythritol kinase</fullName>
        <shortName evidence="10">CMK</shortName>
        <ecNumber evidence="2 10">2.7.1.148</ecNumber>
    </recommendedName>
    <alternativeName>
        <fullName evidence="9 10">4-(cytidine-5'-diphospho)-2-C-methyl-D-erythritol kinase</fullName>
    </alternativeName>
</protein>
<keyword evidence="4 10" id="KW-0808">Transferase</keyword>
<dbReference type="AlphaFoldDB" id="A0A106BRM8"/>
<evidence type="ECO:0000256" key="3">
    <source>
        <dbReference type="ARBA" id="ARBA00017473"/>
    </source>
</evidence>
<dbReference type="PANTHER" id="PTHR43527">
    <property type="entry name" value="4-DIPHOSPHOCYTIDYL-2-C-METHYL-D-ERYTHRITOL KINASE, CHLOROPLASTIC"/>
    <property type="match status" value="1"/>
</dbReference>
<evidence type="ECO:0000256" key="9">
    <source>
        <dbReference type="ARBA" id="ARBA00032554"/>
    </source>
</evidence>
<feature type="domain" description="GHMP kinase N-terminal" evidence="11">
    <location>
        <begin position="66"/>
        <end position="143"/>
    </location>
</feature>
<feature type="binding site" evidence="10">
    <location>
        <begin position="93"/>
        <end position="103"/>
    </location>
    <ligand>
        <name>ATP</name>
        <dbReference type="ChEBI" id="CHEBI:30616"/>
    </ligand>
</feature>
<dbReference type="SUPFAM" id="SSF54211">
    <property type="entry name" value="Ribosomal protein S5 domain 2-like"/>
    <property type="match status" value="1"/>
</dbReference>
<dbReference type="STRING" id="1123392.GCA_000376425_00902"/>
<evidence type="ECO:0000256" key="7">
    <source>
        <dbReference type="ARBA" id="ARBA00022840"/>
    </source>
</evidence>
<gene>
    <name evidence="13" type="primary">ipk</name>
    <name evidence="10" type="synonym">ispE</name>
    <name evidence="13" type="ORF">ABW22_04620</name>
</gene>
<dbReference type="PATRIC" id="fig|36861.3.peg.382"/>
<evidence type="ECO:0000256" key="2">
    <source>
        <dbReference type="ARBA" id="ARBA00012052"/>
    </source>
</evidence>
<evidence type="ECO:0000256" key="1">
    <source>
        <dbReference type="ARBA" id="ARBA00009684"/>
    </source>
</evidence>
<dbReference type="Gene3D" id="3.30.230.10">
    <property type="match status" value="1"/>
</dbReference>
<dbReference type="InterPro" id="IPR004424">
    <property type="entry name" value="IspE"/>
</dbReference>
<evidence type="ECO:0000313" key="13">
    <source>
        <dbReference type="EMBL" id="KVW97380.1"/>
    </source>
</evidence>
<dbReference type="Pfam" id="PF08544">
    <property type="entry name" value="GHMP_kinases_C"/>
    <property type="match status" value="1"/>
</dbReference>
<organism evidence="13 14">
    <name type="scientific">Thiobacillus denitrificans</name>
    <dbReference type="NCBI Taxonomy" id="36861"/>
    <lineage>
        <taxon>Bacteria</taxon>
        <taxon>Pseudomonadati</taxon>
        <taxon>Pseudomonadota</taxon>
        <taxon>Betaproteobacteria</taxon>
        <taxon>Nitrosomonadales</taxon>
        <taxon>Thiobacillaceae</taxon>
        <taxon>Thiobacillus</taxon>
    </lineage>
</organism>
<dbReference type="GO" id="GO:0050515">
    <property type="term" value="F:4-(cytidine 5'-diphospho)-2-C-methyl-D-erythritol kinase activity"/>
    <property type="evidence" value="ECO:0007669"/>
    <property type="project" value="UniProtKB-UniRule"/>
</dbReference>
<evidence type="ECO:0000256" key="4">
    <source>
        <dbReference type="ARBA" id="ARBA00022679"/>
    </source>
</evidence>
<comment type="catalytic activity">
    <reaction evidence="10">
        <text>4-CDP-2-C-methyl-D-erythritol + ATP = 4-CDP-2-C-methyl-D-erythritol 2-phosphate + ADP + H(+)</text>
        <dbReference type="Rhea" id="RHEA:18437"/>
        <dbReference type="ChEBI" id="CHEBI:15378"/>
        <dbReference type="ChEBI" id="CHEBI:30616"/>
        <dbReference type="ChEBI" id="CHEBI:57823"/>
        <dbReference type="ChEBI" id="CHEBI:57919"/>
        <dbReference type="ChEBI" id="CHEBI:456216"/>
        <dbReference type="EC" id="2.7.1.148"/>
    </reaction>
</comment>
<dbReference type="Gene3D" id="3.30.70.890">
    <property type="entry name" value="GHMP kinase, C-terminal domain"/>
    <property type="match status" value="1"/>
</dbReference>
<dbReference type="InterPro" id="IPR006204">
    <property type="entry name" value="GHMP_kinase_N_dom"/>
</dbReference>
<evidence type="ECO:0000256" key="6">
    <source>
        <dbReference type="ARBA" id="ARBA00022777"/>
    </source>
</evidence>